<dbReference type="InterPro" id="IPR000679">
    <property type="entry name" value="Znf_GATA"/>
</dbReference>
<keyword evidence="2" id="KW-1185">Reference proteome</keyword>
<sequence>MASHASPSQQNYVIHTDDASTKLSNRVRRQCYNCHMTETSTWRRSILTPSEWLCNKCGLRERRQPRVLPEE</sequence>
<dbReference type="Proteomes" id="UP000292082">
    <property type="component" value="Unassembled WGS sequence"/>
</dbReference>
<dbReference type="Pfam" id="PF00320">
    <property type="entry name" value="GATA"/>
    <property type="match status" value="1"/>
</dbReference>
<protein>
    <submittedName>
        <fullName evidence="1">Uncharacterized protein</fullName>
    </submittedName>
</protein>
<dbReference type="GO" id="GO:0006355">
    <property type="term" value="P:regulation of DNA-templated transcription"/>
    <property type="evidence" value="ECO:0007669"/>
    <property type="project" value="InterPro"/>
</dbReference>
<organism evidence="1 2">
    <name type="scientific">Dichomitus squalens</name>
    <dbReference type="NCBI Taxonomy" id="114155"/>
    <lineage>
        <taxon>Eukaryota</taxon>
        <taxon>Fungi</taxon>
        <taxon>Dikarya</taxon>
        <taxon>Basidiomycota</taxon>
        <taxon>Agaricomycotina</taxon>
        <taxon>Agaricomycetes</taxon>
        <taxon>Polyporales</taxon>
        <taxon>Polyporaceae</taxon>
        <taxon>Dichomitus</taxon>
    </lineage>
</organism>
<accession>A0A4Q9NW91</accession>
<gene>
    <name evidence="1" type="ORF">BD310DRAFT_813097</name>
</gene>
<dbReference type="AlphaFoldDB" id="A0A4Q9NW91"/>
<reference evidence="1 2" key="1">
    <citation type="submission" date="2019-01" db="EMBL/GenBank/DDBJ databases">
        <title>Draft genome sequences of three monokaryotic isolates of the white-rot basidiomycete fungus Dichomitus squalens.</title>
        <authorList>
            <consortium name="DOE Joint Genome Institute"/>
            <person name="Lopez S.C."/>
            <person name="Andreopoulos B."/>
            <person name="Pangilinan J."/>
            <person name="Lipzen A."/>
            <person name="Riley R."/>
            <person name="Ahrendt S."/>
            <person name="Ng V."/>
            <person name="Barry K."/>
            <person name="Daum C."/>
            <person name="Grigoriev I.V."/>
            <person name="Hilden K.S."/>
            <person name="Makela M.R."/>
            <person name="de Vries R.P."/>
        </authorList>
    </citation>
    <scope>NUCLEOTIDE SEQUENCE [LARGE SCALE GENOMIC DNA]</scope>
    <source>
        <strain evidence="1 2">CBS 464.89</strain>
    </source>
</reference>
<dbReference type="SUPFAM" id="SSF57716">
    <property type="entry name" value="Glucocorticoid receptor-like (DNA-binding domain)"/>
    <property type="match status" value="1"/>
</dbReference>
<dbReference type="GO" id="GO:0043565">
    <property type="term" value="F:sequence-specific DNA binding"/>
    <property type="evidence" value="ECO:0007669"/>
    <property type="project" value="InterPro"/>
</dbReference>
<dbReference type="STRING" id="114155.A0A4Q9NW91"/>
<dbReference type="EMBL" id="ML145098">
    <property type="protein sequence ID" value="TBU61460.1"/>
    <property type="molecule type" value="Genomic_DNA"/>
</dbReference>
<evidence type="ECO:0000313" key="1">
    <source>
        <dbReference type="EMBL" id="TBU61460.1"/>
    </source>
</evidence>
<dbReference type="GO" id="GO:0008270">
    <property type="term" value="F:zinc ion binding"/>
    <property type="evidence" value="ECO:0007669"/>
    <property type="project" value="InterPro"/>
</dbReference>
<dbReference type="Gene3D" id="3.30.50.10">
    <property type="entry name" value="Erythroid Transcription Factor GATA-1, subunit A"/>
    <property type="match status" value="1"/>
</dbReference>
<evidence type="ECO:0000313" key="2">
    <source>
        <dbReference type="Proteomes" id="UP000292082"/>
    </source>
</evidence>
<dbReference type="InterPro" id="IPR013088">
    <property type="entry name" value="Znf_NHR/GATA"/>
</dbReference>
<name>A0A4Q9NW91_9APHY</name>
<proteinExistence type="predicted"/>
<feature type="non-terminal residue" evidence="1">
    <location>
        <position position="71"/>
    </location>
</feature>
<dbReference type="PROSITE" id="PS50114">
    <property type="entry name" value="GATA_ZN_FINGER_2"/>
    <property type="match status" value="1"/>
</dbReference>